<reference evidence="1 2" key="1">
    <citation type="submission" date="2017-07" db="EMBL/GenBank/DDBJ databases">
        <title>Mechanisms for carbon and nitrogen cycling indicate functional differentiation within the Candidate Phyla Radiation.</title>
        <authorList>
            <person name="Danczak R.E."/>
            <person name="Johnston M.D."/>
            <person name="Kenah C."/>
            <person name="Slattery M."/>
            <person name="Wrighton K.C."/>
            <person name="Wilkins M.J."/>
        </authorList>
    </citation>
    <scope>NUCLEOTIDE SEQUENCE [LARGE SCALE GENOMIC DNA]</scope>
    <source>
        <strain evidence="1">Athens1014_28</strain>
    </source>
</reference>
<protein>
    <submittedName>
        <fullName evidence="1">Uncharacterized protein</fullName>
    </submittedName>
</protein>
<evidence type="ECO:0000313" key="2">
    <source>
        <dbReference type="Proteomes" id="UP000316495"/>
    </source>
</evidence>
<organism evidence="1 2">
    <name type="scientific">Candidatus Berkelbacteria bacterium Athens1014_28</name>
    <dbReference type="NCBI Taxonomy" id="2017145"/>
    <lineage>
        <taxon>Bacteria</taxon>
        <taxon>Candidatus Berkelbacteria</taxon>
    </lineage>
</organism>
<dbReference type="EMBL" id="VMGN01000028">
    <property type="protein sequence ID" value="TSC93793.1"/>
    <property type="molecule type" value="Genomic_DNA"/>
</dbReference>
<proteinExistence type="predicted"/>
<comment type="caution">
    <text evidence="1">The sequence shown here is derived from an EMBL/GenBank/DDBJ whole genome shotgun (WGS) entry which is preliminary data.</text>
</comment>
<dbReference type="Proteomes" id="UP000316495">
    <property type="component" value="Unassembled WGS sequence"/>
</dbReference>
<gene>
    <name evidence="1" type="ORF">Athens101428_535</name>
</gene>
<name>A0A554LLQ2_9BACT</name>
<sequence length="56" mass="6373">MSTDIVATLKAKAKINFFRATSKDNIVLRKNIKPRNVNIGKNCEVAQTPAFFTRYK</sequence>
<evidence type="ECO:0000313" key="1">
    <source>
        <dbReference type="EMBL" id="TSC93793.1"/>
    </source>
</evidence>
<dbReference type="AlphaFoldDB" id="A0A554LLQ2"/>
<accession>A0A554LLQ2</accession>